<feature type="compositionally biased region" description="Low complexity" evidence="1">
    <location>
        <begin position="279"/>
        <end position="298"/>
    </location>
</feature>
<feature type="region of interest" description="Disordered" evidence="1">
    <location>
        <begin position="682"/>
        <end position="753"/>
    </location>
</feature>
<evidence type="ECO:0008006" key="5">
    <source>
        <dbReference type="Google" id="ProtNLM"/>
    </source>
</evidence>
<comment type="caution">
    <text evidence="3">The sequence shown here is derived from an EMBL/GenBank/DDBJ whole genome shotgun (WGS) entry which is preliminary data.</text>
</comment>
<feature type="compositionally biased region" description="Basic and acidic residues" evidence="1">
    <location>
        <begin position="607"/>
        <end position="621"/>
    </location>
</feature>
<feature type="transmembrane region" description="Helical" evidence="2">
    <location>
        <begin position="348"/>
        <end position="369"/>
    </location>
</feature>
<feature type="region of interest" description="Disordered" evidence="1">
    <location>
        <begin position="204"/>
        <end position="257"/>
    </location>
</feature>
<protein>
    <recommendedName>
        <fullName evidence="5">Translation initiation factor 2</fullName>
    </recommendedName>
</protein>
<feature type="compositionally biased region" description="Polar residues" evidence="1">
    <location>
        <begin position="548"/>
        <end position="569"/>
    </location>
</feature>
<evidence type="ECO:0000313" key="4">
    <source>
        <dbReference type="Proteomes" id="UP000478183"/>
    </source>
</evidence>
<feature type="compositionally biased region" description="Low complexity" evidence="1">
    <location>
        <begin position="705"/>
        <end position="717"/>
    </location>
</feature>
<dbReference type="SUPFAM" id="SSF53067">
    <property type="entry name" value="Actin-like ATPase domain"/>
    <property type="match status" value="1"/>
</dbReference>
<feature type="compositionally biased region" description="Low complexity" evidence="1">
    <location>
        <begin position="329"/>
        <end position="341"/>
    </location>
</feature>
<keyword evidence="2" id="KW-1133">Transmembrane helix</keyword>
<feature type="region of interest" description="Disordered" evidence="1">
    <location>
        <begin position="270"/>
        <end position="341"/>
    </location>
</feature>
<gene>
    <name evidence="3" type="ORF">GL286_13145</name>
</gene>
<dbReference type="Proteomes" id="UP000478183">
    <property type="component" value="Unassembled WGS sequence"/>
</dbReference>
<organism evidence="3 4">
    <name type="scientific">Paracoccus aestuariivivens</name>
    <dbReference type="NCBI Taxonomy" id="1820333"/>
    <lineage>
        <taxon>Bacteria</taxon>
        <taxon>Pseudomonadati</taxon>
        <taxon>Pseudomonadota</taxon>
        <taxon>Alphaproteobacteria</taxon>
        <taxon>Rhodobacterales</taxon>
        <taxon>Paracoccaceae</taxon>
        <taxon>Paracoccus</taxon>
    </lineage>
</organism>
<feature type="region of interest" description="Disordered" evidence="1">
    <location>
        <begin position="865"/>
        <end position="923"/>
    </location>
</feature>
<feature type="compositionally biased region" description="Low complexity" evidence="1">
    <location>
        <begin position="428"/>
        <end position="448"/>
    </location>
</feature>
<feature type="compositionally biased region" description="Polar residues" evidence="1">
    <location>
        <begin position="909"/>
        <end position="921"/>
    </location>
</feature>
<dbReference type="EMBL" id="WMIE01000007">
    <property type="protein sequence ID" value="MTH78675.1"/>
    <property type="molecule type" value="Genomic_DNA"/>
</dbReference>
<keyword evidence="2" id="KW-0812">Transmembrane</keyword>
<reference evidence="3 4" key="1">
    <citation type="submission" date="2019-11" db="EMBL/GenBank/DDBJ databases">
        <authorList>
            <person name="Dong K."/>
        </authorList>
    </citation>
    <scope>NUCLEOTIDE SEQUENCE [LARGE SCALE GENOMIC DNA]</scope>
    <source>
        <strain evidence="3 4">NBRC 111993</strain>
    </source>
</reference>
<feature type="compositionally biased region" description="Low complexity" evidence="1">
    <location>
        <begin position="204"/>
        <end position="223"/>
    </location>
</feature>
<sequence length="992" mass="101687">MSLDSATEYALSFGGDAVHLQKRDRPSTSEARGRQPAWRHLGSVDFDEPDFREVLINLRTMATGEPADVPLTVSLVIPDDQILYTTLTVVPSGDRDRMVARALDGLTPYAIEELAFDWRGEGDSVRVAAVARQTLREARDFAAQYGFEGDGFCADPEEGLFSGEPVFVLEAQPRLRPVVNLGSAGVTLGGLMIEEEPVAAPVETPVETAPEAVPASEPAEIASDVPTDAPPDVAASVEPAPEQVPDEVTGAGVQTPAAASVAPVTEVAAPVAPQPTSPPVVRHAPARPAAVAHSAPEAPQAPSPLLSQRARAVHKRAAEARLAKSHGTAAPAAPSAPARAAAPHRRGLSNLAAMMVTLVVGLVLIWAFLGPQGKPTQIAAAPAVVEKTDSPPVPVEADPVVVEEITTTSEASALTAPDVESPSREADAAVAAPVAPVTTPAPETASPEKPAPAPAAQQVMVSDLPPEHARRVLVAASATAAAVVLSGDPGQPKPAPVADAAPAPAVVPVPPEAAKPAAVAVSPAPKSKPAVAETPARAQPKAPAVVQTRLTNSVRPQLSPRRSTPQTSEPRADTAPRVPESPLPYTASQKSGQPANSARPPQRKRVDRSGATKRPLPERESASAPESARPIAASGSRPPQRPEGSAPEIDEEAALDVSEQRQLEALILDLRGHGLITTKASVPDGFGPRYAEVRPKRKPTGAKTVSDAVSPSAVDAALKSATEAPPARNSGGLLNGSSRPSARPGNRASTARISDEAVEKAIAAAVDASPAIPNSVKLASSPLPPRRSGSVASAASEAAGAVEAAAPAATAAAPAAAAVVAAAVPGPSEAEMAARRALDEQLQSQAEARIRARAQADAAAEAQARAQAEARARAQAAAEERAARARKQEYKPPEIDDEPEVASNAARGGTTSATVAGNATQKRGMDTGRTTIIGIIGAGNASRALIRLRSGKVVTVRLGDKIDGGTINSIGNGRLTYVKAGRTRELRLLDGR</sequence>
<evidence type="ECO:0000313" key="3">
    <source>
        <dbReference type="EMBL" id="MTH78675.1"/>
    </source>
</evidence>
<evidence type="ECO:0000256" key="1">
    <source>
        <dbReference type="SAM" id="MobiDB-lite"/>
    </source>
</evidence>
<feature type="region of interest" description="Disordered" evidence="1">
    <location>
        <begin position="528"/>
        <end position="651"/>
    </location>
</feature>
<keyword evidence="4" id="KW-1185">Reference proteome</keyword>
<feature type="compositionally biased region" description="Basic and acidic residues" evidence="1">
    <location>
        <begin position="868"/>
        <end position="894"/>
    </location>
</feature>
<keyword evidence="2" id="KW-0472">Membrane</keyword>
<feature type="compositionally biased region" description="Polar residues" evidence="1">
    <location>
        <begin position="586"/>
        <end position="596"/>
    </location>
</feature>
<dbReference type="InterPro" id="IPR043129">
    <property type="entry name" value="ATPase_NBD"/>
</dbReference>
<proteinExistence type="predicted"/>
<accession>A0A6L6JBV4</accession>
<dbReference type="RefSeq" id="WP_155096027.1">
    <property type="nucleotide sequence ID" value="NZ_WMIE01000007.1"/>
</dbReference>
<dbReference type="OrthoDB" id="7870459at2"/>
<dbReference type="AlphaFoldDB" id="A0A6L6JBV4"/>
<name>A0A6L6JBV4_9RHOB</name>
<evidence type="ECO:0000256" key="2">
    <source>
        <dbReference type="SAM" id="Phobius"/>
    </source>
</evidence>
<feature type="region of interest" description="Disordered" evidence="1">
    <location>
        <begin position="408"/>
        <end position="457"/>
    </location>
</feature>